<evidence type="ECO:0000256" key="2">
    <source>
        <dbReference type="ARBA" id="ARBA00010670"/>
    </source>
</evidence>
<accession>A0A7R8VQD3</accession>
<proteinExistence type="inferred from homology"/>
<dbReference type="GO" id="GO:0032006">
    <property type="term" value="P:regulation of TOR signaling"/>
    <property type="evidence" value="ECO:0007669"/>
    <property type="project" value="TreeGrafter"/>
</dbReference>
<sequence length="186" mass="21450">MVLDDYMFWRFAIIRSEKNQQFLKILSLSAQATMSSLKKGVLIIGYCVDDAENGIAVQALTRRLEEELRAAKTRHLECGEVLLPADLLPMIARDVFRMAESEPCGLRGCTLYLNYETDQLCRKIGRVECDPGRVSTFELFLTLRHDSSSWYTLLPQFLKNWTSGRTIVLGHGFTLEKKKLYRSYRE</sequence>
<evidence type="ECO:0000256" key="1">
    <source>
        <dbReference type="ARBA" id="ARBA00004496"/>
    </source>
</evidence>
<dbReference type="PANTHER" id="PTHR12478:SF16">
    <property type="entry name" value="PROTEIN CHARYBDE-RELATED"/>
    <property type="match status" value="1"/>
</dbReference>
<reference evidence="7" key="1">
    <citation type="submission" date="2020-11" db="EMBL/GenBank/DDBJ databases">
        <authorList>
            <person name="Tran Van P."/>
        </authorList>
    </citation>
    <scope>NUCLEOTIDE SEQUENCE</scope>
</reference>
<dbReference type="GO" id="GO:0006915">
    <property type="term" value="P:apoptotic process"/>
    <property type="evidence" value="ECO:0007669"/>
    <property type="project" value="UniProtKB-KW"/>
</dbReference>
<dbReference type="Pfam" id="PF07809">
    <property type="entry name" value="RTP801_C"/>
    <property type="match status" value="1"/>
</dbReference>
<evidence type="ECO:0000256" key="6">
    <source>
        <dbReference type="ARBA" id="ARBA00059352"/>
    </source>
</evidence>
<dbReference type="GO" id="GO:0008258">
    <property type="term" value="P:head involution"/>
    <property type="evidence" value="ECO:0007669"/>
    <property type="project" value="UniProtKB-ARBA"/>
</dbReference>
<dbReference type="FunFam" id="3.90.470.40:FF:000003">
    <property type="entry name" value="Charybde, isoform E"/>
    <property type="match status" value="1"/>
</dbReference>
<keyword evidence="3" id="KW-0217">Developmental protein</keyword>
<organism evidence="7">
    <name type="scientific">Timema douglasi</name>
    <name type="common">Walking stick</name>
    <dbReference type="NCBI Taxonomy" id="61478"/>
    <lineage>
        <taxon>Eukaryota</taxon>
        <taxon>Metazoa</taxon>
        <taxon>Ecdysozoa</taxon>
        <taxon>Arthropoda</taxon>
        <taxon>Hexapoda</taxon>
        <taxon>Insecta</taxon>
        <taxon>Pterygota</taxon>
        <taxon>Neoptera</taxon>
        <taxon>Polyneoptera</taxon>
        <taxon>Phasmatodea</taxon>
        <taxon>Timematodea</taxon>
        <taxon>Timematoidea</taxon>
        <taxon>Timematidae</taxon>
        <taxon>Timema</taxon>
    </lineage>
</organism>
<evidence type="ECO:0000313" key="7">
    <source>
        <dbReference type="EMBL" id="CAD7201183.1"/>
    </source>
</evidence>
<comment type="similarity">
    <text evidence="2">Belongs to the DDIT4 family.</text>
</comment>
<comment type="function">
    <text evidence="6">Inhibits cell growth by regulating the Tor pathway upstream of the Tsc1-Tsc2 complex and downstream of Akt1. Acts as a cell death activator during head development.</text>
</comment>
<evidence type="ECO:0000256" key="3">
    <source>
        <dbReference type="ARBA" id="ARBA00022473"/>
    </source>
</evidence>
<name>A0A7R8VQD3_TIMDO</name>
<keyword evidence="4" id="KW-0963">Cytoplasm</keyword>
<dbReference type="AlphaFoldDB" id="A0A7R8VQD3"/>
<dbReference type="Gene3D" id="3.90.470.40">
    <property type="entry name" value="RTP801-like"/>
    <property type="match status" value="1"/>
</dbReference>
<dbReference type="InterPro" id="IPR038281">
    <property type="entry name" value="RTP801-like_C_sf"/>
</dbReference>
<dbReference type="PANTHER" id="PTHR12478">
    <property type="entry name" value="DNA-DAMAGE-INDUCIBLE TRANSCRIPT 4 PROTEIN DDIT4"/>
    <property type="match status" value="1"/>
</dbReference>
<protein>
    <submittedName>
        <fullName evidence="7">Uncharacterized protein</fullName>
    </submittedName>
</protein>
<dbReference type="GO" id="GO:0009968">
    <property type="term" value="P:negative regulation of signal transduction"/>
    <property type="evidence" value="ECO:0007669"/>
    <property type="project" value="InterPro"/>
</dbReference>
<evidence type="ECO:0000256" key="5">
    <source>
        <dbReference type="ARBA" id="ARBA00022703"/>
    </source>
</evidence>
<dbReference type="GO" id="GO:0005737">
    <property type="term" value="C:cytoplasm"/>
    <property type="evidence" value="ECO:0007669"/>
    <property type="project" value="UniProtKB-SubCell"/>
</dbReference>
<dbReference type="GO" id="GO:0006979">
    <property type="term" value="P:response to oxidative stress"/>
    <property type="evidence" value="ECO:0007669"/>
    <property type="project" value="UniProtKB-ARBA"/>
</dbReference>
<evidence type="ECO:0000256" key="4">
    <source>
        <dbReference type="ARBA" id="ARBA00022490"/>
    </source>
</evidence>
<comment type="subcellular location">
    <subcellularLocation>
        <location evidence="1">Cytoplasm</location>
    </subcellularLocation>
</comment>
<dbReference type="InterPro" id="IPR012918">
    <property type="entry name" value="RTP801-like"/>
</dbReference>
<keyword evidence="5" id="KW-0053">Apoptosis</keyword>
<gene>
    <name evidence="7" type="ORF">TDIB3V08_LOCUS7386</name>
</gene>
<dbReference type="GO" id="GO:0045926">
    <property type="term" value="P:negative regulation of growth"/>
    <property type="evidence" value="ECO:0007669"/>
    <property type="project" value="UniProtKB-ARBA"/>
</dbReference>
<dbReference type="EMBL" id="OA568127">
    <property type="protein sequence ID" value="CAD7201183.1"/>
    <property type="molecule type" value="Genomic_DNA"/>
</dbReference>